<keyword evidence="1" id="KW-0812">Transmembrane</keyword>
<name>A0A1U8Q1N7_NELNU</name>
<accession>A0A1U8Q1N7</accession>
<dbReference type="AlphaFoldDB" id="A0A1U8Q1N7"/>
<evidence type="ECO:0000313" key="2">
    <source>
        <dbReference type="Proteomes" id="UP000189703"/>
    </source>
</evidence>
<keyword evidence="1" id="KW-0472">Membrane</keyword>
<gene>
    <name evidence="3" type="primary">LOC109114493</name>
</gene>
<proteinExistence type="predicted"/>
<feature type="transmembrane region" description="Helical" evidence="1">
    <location>
        <begin position="60"/>
        <end position="78"/>
    </location>
</feature>
<dbReference type="RefSeq" id="XP_019052733.1">
    <property type="nucleotide sequence ID" value="XM_019197188.1"/>
</dbReference>
<organism evidence="2 3">
    <name type="scientific">Nelumbo nucifera</name>
    <name type="common">Sacred lotus</name>
    <dbReference type="NCBI Taxonomy" id="4432"/>
    <lineage>
        <taxon>Eukaryota</taxon>
        <taxon>Viridiplantae</taxon>
        <taxon>Streptophyta</taxon>
        <taxon>Embryophyta</taxon>
        <taxon>Tracheophyta</taxon>
        <taxon>Spermatophyta</taxon>
        <taxon>Magnoliopsida</taxon>
        <taxon>Proteales</taxon>
        <taxon>Nelumbonaceae</taxon>
        <taxon>Nelumbo</taxon>
    </lineage>
</organism>
<dbReference type="InParanoid" id="A0A1U8Q1N7"/>
<sequence>MDIRLGRLESRLDLALKKLDSGDVYLNDFSWGKTLQMDIWVFRLGKSLKGQSWMRVHGELMFVSIMIMLMMGDLLCYNKGWGMWKQRMRIRRVSSLLIFLW</sequence>
<keyword evidence="2" id="KW-1185">Reference proteome</keyword>
<dbReference type="KEGG" id="nnu:109114493"/>
<dbReference type="Proteomes" id="UP000189703">
    <property type="component" value="Unplaced"/>
</dbReference>
<evidence type="ECO:0000256" key="1">
    <source>
        <dbReference type="SAM" id="Phobius"/>
    </source>
</evidence>
<dbReference type="GeneID" id="109114493"/>
<protein>
    <submittedName>
        <fullName evidence="3">Uncharacterized protein LOC109114493</fullName>
    </submittedName>
</protein>
<reference evidence="3" key="1">
    <citation type="submission" date="2025-08" db="UniProtKB">
        <authorList>
            <consortium name="RefSeq"/>
        </authorList>
    </citation>
    <scope>IDENTIFICATION</scope>
</reference>
<keyword evidence="1" id="KW-1133">Transmembrane helix</keyword>
<evidence type="ECO:0000313" key="3">
    <source>
        <dbReference type="RefSeq" id="XP_019052733.1"/>
    </source>
</evidence>